<keyword evidence="2" id="KW-0808">Transferase</keyword>
<organism evidence="2 3">
    <name type="scientific">Senna tora</name>
    <dbReference type="NCBI Taxonomy" id="362788"/>
    <lineage>
        <taxon>Eukaryota</taxon>
        <taxon>Viridiplantae</taxon>
        <taxon>Streptophyta</taxon>
        <taxon>Embryophyta</taxon>
        <taxon>Tracheophyta</taxon>
        <taxon>Spermatophyta</taxon>
        <taxon>Magnoliopsida</taxon>
        <taxon>eudicotyledons</taxon>
        <taxon>Gunneridae</taxon>
        <taxon>Pentapetalae</taxon>
        <taxon>rosids</taxon>
        <taxon>fabids</taxon>
        <taxon>Fabales</taxon>
        <taxon>Fabaceae</taxon>
        <taxon>Caesalpinioideae</taxon>
        <taxon>Cassia clade</taxon>
        <taxon>Senna</taxon>
    </lineage>
</organism>
<dbReference type="AlphaFoldDB" id="A0A834TYC2"/>
<dbReference type="EMBL" id="JAAIUW010000005">
    <property type="protein sequence ID" value="KAF7831013.1"/>
    <property type="molecule type" value="Genomic_DNA"/>
</dbReference>
<evidence type="ECO:0000313" key="3">
    <source>
        <dbReference type="Proteomes" id="UP000634136"/>
    </source>
</evidence>
<gene>
    <name evidence="2" type="ORF">G2W53_013346</name>
</gene>
<evidence type="ECO:0000256" key="1">
    <source>
        <dbReference type="SAM" id="MobiDB-lite"/>
    </source>
</evidence>
<accession>A0A834TYC2</accession>
<sequence>MPRTPPCLSSAGPTNPSPTATCRSSPPPSRCRRMLCWVVDPPVEPVSGKCSPTLGSTRVRTRSNSELLLYRNFLYPHPCDPRRRHQKVLRFLPDRVGTHQTRRGPEESHSGSSFLEEGYNVVGNIGGGLSVIGEIVYWLRLAPLPVGFVTGSVARWLRNWLRLAPLPVGSATGSVWLRCRLAPQLALFDSVAGWLRNWLCCPLAPQLALLPVSSATGFVWLRCRLALQLALLPVGSATGSVWLHCRLAPQLALFGSVAGWLRNWLCCPLAPQLGSTSAFSYVIARTCFGGFVFRSSSLSLSIRNAQLYGSVRQLYVK</sequence>
<keyword evidence="3" id="KW-1185">Reference proteome</keyword>
<protein>
    <submittedName>
        <fullName evidence="2">UDP-glycosyltransferase 91C1</fullName>
    </submittedName>
</protein>
<evidence type="ECO:0000313" key="2">
    <source>
        <dbReference type="EMBL" id="KAF7831013.1"/>
    </source>
</evidence>
<comment type="caution">
    <text evidence="2">The sequence shown here is derived from an EMBL/GenBank/DDBJ whole genome shotgun (WGS) entry which is preliminary data.</text>
</comment>
<name>A0A834TYC2_9FABA</name>
<dbReference type="GO" id="GO:0016740">
    <property type="term" value="F:transferase activity"/>
    <property type="evidence" value="ECO:0007669"/>
    <property type="project" value="UniProtKB-KW"/>
</dbReference>
<reference evidence="2" key="1">
    <citation type="submission" date="2020-09" db="EMBL/GenBank/DDBJ databases">
        <title>Genome-Enabled Discovery of Anthraquinone Biosynthesis in Senna tora.</title>
        <authorList>
            <person name="Kang S.-H."/>
            <person name="Pandey R.P."/>
            <person name="Lee C.-M."/>
            <person name="Sim J.-S."/>
            <person name="Jeong J.-T."/>
            <person name="Choi B.-S."/>
            <person name="Jung M."/>
            <person name="Ginzburg D."/>
            <person name="Zhao K."/>
            <person name="Won S.Y."/>
            <person name="Oh T.-J."/>
            <person name="Yu Y."/>
            <person name="Kim N.-H."/>
            <person name="Lee O.R."/>
            <person name="Lee T.-H."/>
            <person name="Bashyal P."/>
            <person name="Kim T.-S."/>
            <person name="Lee W.-H."/>
            <person name="Kawkins C."/>
            <person name="Kim C.-K."/>
            <person name="Kim J.S."/>
            <person name="Ahn B.O."/>
            <person name="Rhee S.Y."/>
            <person name="Sohng J.K."/>
        </authorList>
    </citation>
    <scope>NUCLEOTIDE SEQUENCE</scope>
    <source>
        <tissue evidence="2">Leaf</tissue>
    </source>
</reference>
<proteinExistence type="predicted"/>
<feature type="region of interest" description="Disordered" evidence="1">
    <location>
        <begin position="1"/>
        <end position="29"/>
    </location>
</feature>
<dbReference type="Proteomes" id="UP000634136">
    <property type="component" value="Unassembled WGS sequence"/>
</dbReference>